<feature type="domain" description="EfeO-type cupredoxin-like" evidence="2">
    <location>
        <begin position="34"/>
        <end position="117"/>
    </location>
</feature>
<feature type="chain" id="PRO_5002871776" evidence="1">
    <location>
        <begin position="24"/>
        <end position="119"/>
    </location>
</feature>
<dbReference type="KEGG" id="msl:Msil_0345"/>
<name>B8EQQ3_METSB</name>
<reference evidence="3 4" key="1">
    <citation type="journal article" date="2010" name="J. Bacteriol.">
        <title>Complete genome sequence of the aerobic facultative methanotroph Methylocella silvestris BL2.</title>
        <authorList>
            <person name="Chen Y."/>
            <person name="Crombie A."/>
            <person name="Rahman M.T."/>
            <person name="Dedysh S.N."/>
            <person name="Liesack W."/>
            <person name="Stott M.B."/>
            <person name="Alam M."/>
            <person name="Theisen A.R."/>
            <person name="Murrell J.C."/>
            <person name="Dunfield P.F."/>
        </authorList>
    </citation>
    <scope>NUCLEOTIDE SEQUENCE [LARGE SCALE GENOMIC DNA]</scope>
    <source>
        <strain evidence="4">DSM 15510 / CIP 108128 / LMG 27833 / NCIMB 13906 / BL2</strain>
    </source>
</reference>
<dbReference type="InterPro" id="IPR052721">
    <property type="entry name" value="ET_Amicyanin"/>
</dbReference>
<dbReference type="STRING" id="395965.Msil_0345"/>
<dbReference type="InterPro" id="IPR028096">
    <property type="entry name" value="EfeO_Cupredoxin"/>
</dbReference>
<dbReference type="eggNOG" id="COG3794">
    <property type="taxonomic scope" value="Bacteria"/>
</dbReference>
<keyword evidence="4" id="KW-1185">Reference proteome</keyword>
<gene>
    <name evidence="3" type="ordered locus">Msil_0345</name>
</gene>
<protein>
    <submittedName>
        <fullName evidence="3">Blue (Type 1) copper domain protein</fullName>
    </submittedName>
</protein>
<dbReference type="SUPFAM" id="SSF49503">
    <property type="entry name" value="Cupredoxins"/>
    <property type="match status" value="1"/>
</dbReference>
<dbReference type="EMBL" id="CP001280">
    <property type="protein sequence ID" value="ACK49324.1"/>
    <property type="molecule type" value="Genomic_DNA"/>
</dbReference>
<evidence type="ECO:0000256" key="1">
    <source>
        <dbReference type="SAM" id="SignalP"/>
    </source>
</evidence>
<dbReference type="InterPro" id="IPR008972">
    <property type="entry name" value="Cupredoxin"/>
</dbReference>
<dbReference type="Proteomes" id="UP000002257">
    <property type="component" value="Chromosome"/>
</dbReference>
<dbReference type="Gene3D" id="2.60.40.420">
    <property type="entry name" value="Cupredoxins - blue copper proteins"/>
    <property type="match status" value="1"/>
</dbReference>
<dbReference type="HOGENOM" id="CLU_084115_2_0_5"/>
<evidence type="ECO:0000313" key="4">
    <source>
        <dbReference type="Proteomes" id="UP000002257"/>
    </source>
</evidence>
<dbReference type="CDD" id="cd13921">
    <property type="entry name" value="Amicyanin"/>
    <property type="match status" value="1"/>
</dbReference>
<dbReference type="RefSeq" id="WP_012589394.1">
    <property type="nucleotide sequence ID" value="NC_011666.1"/>
</dbReference>
<dbReference type="PANTHER" id="PTHR36507">
    <property type="entry name" value="BLL1555 PROTEIN"/>
    <property type="match status" value="1"/>
</dbReference>
<organism evidence="3 4">
    <name type="scientific">Methylocella silvestris (strain DSM 15510 / CIP 108128 / LMG 27833 / NCIMB 13906 / BL2)</name>
    <dbReference type="NCBI Taxonomy" id="395965"/>
    <lineage>
        <taxon>Bacteria</taxon>
        <taxon>Pseudomonadati</taxon>
        <taxon>Pseudomonadota</taxon>
        <taxon>Alphaproteobacteria</taxon>
        <taxon>Hyphomicrobiales</taxon>
        <taxon>Beijerinckiaceae</taxon>
        <taxon>Methylocella</taxon>
    </lineage>
</organism>
<dbReference type="PANTHER" id="PTHR36507:SF1">
    <property type="entry name" value="BLL1555 PROTEIN"/>
    <property type="match status" value="1"/>
</dbReference>
<evidence type="ECO:0000259" key="2">
    <source>
        <dbReference type="Pfam" id="PF13473"/>
    </source>
</evidence>
<keyword evidence="1" id="KW-0732">Signal</keyword>
<feature type="signal peptide" evidence="1">
    <location>
        <begin position="1"/>
        <end position="23"/>
    </location>
</feature>
<proteinExistence type="predicted"/>
<dbReference type="Pfam" id="PF13473">
    <property type="entry name" value="Cupredoxin_1"/>
    <property type="match status" value="1"/>
</dbReference>
<accession>B8EQQ3</accession>
<dbReference type="InterPro" id="IPR035668">
    <property type="entry name" value="Amicyanin"/>
</dbReference>
<sequence length="119" mass="12813">MTLLNAAPMGVALFLNACSGALAAPPSADASIGAEPIYEREVTIEKFAFRPAEITVKAGTVVTWRNLDETPHAIVSDDFKSEMFDADETFSHTYAKLGTFPYVCGVHPAHMKGRVIVTP</sequence>
<evidence type="ECO:0000313" key="3">
    <source>
        <dbReference type="EMBL" id="ACK49324.1"/>
    </source>
</evidence>
<dbReference type="AlphaFoldDB" id="B8EQQ3"/>